<dbReference type="PANTHER" id="PTHR12151">
    <property type="entry name" value="ELECTRON TRANSPORT PROTIN SCO1/SENC FAMILY MEMBER"/>
    <property type="match status" value="1"/>
</dbReference>
<dbReference type="Pfam" id="PF00034">
    <property type="entry name" value="Cytochrom_C"/>
    <property type="match status" value="1"/>
</dbReference>
<sequence length="329" mass="35213">MTSTLWKAAGLVLLAAAAGLWVGVRGPGAGPAPAAAATPYGPDYFPNVALTTQDGKTVRFYDDLLKGKAVAINLFYTSCQDVCPLETANLVQVQKLLGERMGKDIFFYSIAIDPWDTPKENKAYAQKFGVGPGWLFLSGKEADIQLLARKLGLSRASDAVSKDGHSASLMVGDVANGMWMRNSATDNPLFLSTTIGNFLGWKSAKPDASYAEARPLNIGKGEFLFQSRCSACHTIGGGDRVGPDLLGVTERRDHAWLARFVLEPEKVLAEGDPIATDLFRKYKQVRMPNVELGSDDVVAVLSYIQARSRSPEAGTGKDAVAGNAAARGR</sequence>
<feature type="disulfide bond" description="Redox-active" evidence="6">
    <location>
        <begin position="79"/>
        <end position="83"/>
    </location>
</feature>
<gene>
    <name evidence="9" type="ORF">GON04_07100</name>
</gene>
<dbReference type="PROSITE" id="PS51007">
    <property type="entry name" value="CYTC"/>
    <property type="match status" value="1"/>
</dbReference>
<evidence type="ECO:0000256" key="3">
    <source>
        <dbReference type="ARBA" id="ARBA00022723"/>
    </source>
</evidence>
<dbReference type="Gene3D" id="3.40.30.10">
    <property type="entry name" value="Glutaredoxin"/>
    <property type="match status" value="1"/>
</dbReference>
<comment type="similarity">
    <text evidence="1">Belongs to the SCO1/2 family.</text>
</comment>
<dbReference type="CDD" id="cd02968">
    <property type="entry name" value="SCO"/>
    <property type="match status" value="1"/>
</dbReference>
<keyword evidence="6" id="KW-1015">Disulfide bond</keyword>
<dbReference type="SUPFAM" id="SSF52833">
    <property type="entry name" value="Thioredoxin-like"/>
    <property type="match status" value="1"/>
</dbReference>
<keyword evidence="2 7" id="KW-0349">Heme</keyword>
<evidence type="ECO:0000256" key="2">
    <source>
        <dbReference type="ARBA" id="ARBA00022617"/>
    </source>
</evidence>
<keyword evidence="3 5" id="KW-0479">Metal-binding</keyword>
<dbReference type="Pfam" id="PF02630">
    <property type="entry name" value="SCO1-SenC"/>
    <property type="match status" value="1"/>
</dbReference>
<keyword evidence="4 7" id="KW-0408">Iron</keyword>
<evidence type="ECO:0000256" key="6">
    <source>
        <dbReference type="PIRSR" id="PIRSR603782-2"/>
    </source>
</evidence>
<dbReference type="InterPro" id="IPR009056">
    <property type="entry name" value="Cyt_c-like_dom"/>
</dbReference>
<dbReference type="Proteomes" id="UP000469385">
    <property type="component" value="Unassembled WGS sequence"/>
</dbReference>
<evidence type="ECO:0000256" key="1">
    <source>
        <dbReference type="ARBA" id="ARBA00010996"/>
    </source>
</evidence>
<organism evidence="9 10">
    <name type="scientific">Ramlibacter pinisoli</name>
    <dbReference type="NCBI Taxonomy" id="2682844"/>
    <lineage>
        <taxon>Bacteria</taxon>
        <taxon>Pseudomonadati</taxon>
        <taxon>Pseudomonadota</taxon>
        <taxon>Betaproteobacteria</taxon>
        <taxon>Burkholderiales</taxon>
        <taxon>Comamonadaceae</taxon>
        <taxon>Ramlibacter</taxon>
    </lineage>
</organism>
<keyword evidence="10" id="KW-1185">Reference proteome</keyword>
<protein>
    <submittedName>
        <fullName evidence="9">C-type cytochrome</fullName>
    </submittedName>
</protein>
<feature type="domain" description="Cytochrome c" evidence="8">
    <location>
        <begin position="216"/>
        <end position="308"/>
    </location>
</feature>
<dbReference type="InterPro" id="IPR003782">
    <property type="entry name" value="SCO1/SenC"/>
</dbReference>
<dbReference type="GO" id="GO:0009055">
    <property type="term" value="F:electron transfer activity"/>
    <property type="evidence" value="ECO:0007669"/>
    <property type="project" value="InterPro"/>
</dbReference>
<evidence type="ECO:0000256" key="7">
    <source>
        <dbReference type="PROSITE-ProRule" id="PRU00433"/>
    </source>
</evidence>
<dbReference type="AlphaFoldDB" id="A0A6N8ISZ3"/>
<evidence type="ECO:0000259" key="8">
    <source>
        <dbReference type="PROSITE" id="PS51007"/>
    </source>
</evidence>
<evidence type="ECO:0000313" key="9">
    <source>
        <dbReference type="EMBL" id="MVQ29206.1"/>
    </source>
</evidence>
<dbReference type="Gene3D" id="1.10.760.10">
    <property type="entry name" value="Cytochrome c-like domain"/>
    <property type="match status" value="1"/>
</dbReference>
<comment type="caution">
    <text evidence="9">The sequence shown here is derived from an EMBL/GenBank/DDBJ whole genome shotgun (WGS) entry which is preliminary data.</text>
</comment>
<evidence type="ECO:0000256" key="5">
    <source>
        <dbReference type="PIRSR" id="PIRSR603782-1"/>
    </source>
</evidence>
<dbReference type="GO" id="GO:0020037">
    <property type="term" value="F:heme binding"/>
    <property type="evidence" value="ECO:0007669"/>
    <property type="project" value="InterPro"/>
</dbReference>
<dbReference type="InterPro" id="IPR036249">
    <property type="entry name" value="Thioredoxin-like_sf"/>
</dbReference>
<accession>A0A6N8ISZ3</accession>
<feature type="binding site" evidence="5">
    <location>
        <position position="83"/>
    </location>
    <ligand>
        <name>Cu cation</name>
        <dbReference type="ChEBI" id="CHEBI:23378"/>
    </ligand>
</feature>
<dbReference type="GO" id="GO:0046872">
    <property type="term" value="F:metal ion binding"/>
    <property type="evidence" value="ECO:0007669"/>
    <property type="project" value="UniProtKB-KW"/>
</dbReference>
<dbReference type="InterPro" id="IPR036909">
    <property type="entry name" value="Cyt_c-like_dom_sf"/>
</dbReference>
<keyword evidence="5" id="KW-0186">Copper</keyword>
<dbReference type="SUPFAM" id="SSF46626">
    <property type="entry name" value="Cytochrome c"/>
    <property type="match status" value="1"/>
</dbReference>
<dbReference type="RefSeq" id="WP_157397233.1">
    <property type="nucleotide sequence ID" value="NZ_WSEL01000003.1"/>
</dbReference>
<dbReference type="EMBL" id="WSEL01000003">
    <property type="protein sequence ID" value="MVQ29206.1"/>
    <property type="molecule type" value="Genomic_DNA"/>
</dbReference>
<feature type="binding site" evidence="5">
    <location>
        <position position="79"/>
    </location>
    <ligand>
        <name>Cu cation</name>
        <dbReference type="ChEBI" id="CHEBI:23378"/>
    </ligand>
</feature>
<name>A0A6N8ISZ3_9BURK</name>
<proteinExistence type="inferred from homology"/>
<evidence type="ECO:0000256" key="4">
    <source>
        <dbReference type="ARBA" id="ARBA00023004"/>
    </source>
</evidence>
<reference evidence="9 10" key="1">
    <citation type="submission" date="2019-12" db="EMBL/GenBank/DDBJ databases">
        <authorList>
            <person name="Huq M.A."/>
        </authorList>
    </citation>
    <scope>NUCLEOTIDE SEQUENCE [LARGE SCALE GENOMIC DNA]</scope>
    <source>
        <strain evidence="9 10">MAH-25</strain>
    </source>
</reference>
<dbReference type="PANTHER" id="PTHR12151:SF5">
    <property type="entry name" value="AT19154P"/>
    <property type="match status" value="1"/>
</dbReference>
<evidence type="ECO:0000313" key="10">
    <source>
        <dbReference type="Proteomes" id="UP000469385"/>
    </source>
</evidence>